<keyword evidence="2" id="KW-1185">Reference proteome</keyword>
<proteinExistence type="predicted"/>
<evidence type="ECO:0000313" key="1">
    <source>
        <dbReference type="EMBL" id="RRQ49018.1"/>
    </source>
</evidence>
<comment type="caution">
    <text evidence="1">The sequence shown here is derived from an EMBL/GenBank/DDBJ whole genome shotgun (WGS) entry which is preliminary data.</text>
</comment>
<dbReference type="PROSITE" id="PS51257">
    <property type="entry name" value="PROKAR_LIPOPROTEIN"/>
    <property type="match status" value="1"/>
</dbReference>
<dbReference type="AlphaFoldDB" id="A0A3R8RN03"/>
<name>A0A3R8RN03_9FLAO</name>
<dbReference type="RefSeq" id="WP_125223199.1">
    <property type="nucleotide sequence ID" value="NZ_QUSX01000002.1"/>
</dbReference>
<organism evidence="1 2">
    <name type="scientific">Maribacter algicola</name>
    <dbReference type="NCBI Taxonomy" id="2498892"/>
    <lineage>
        <taxon>Bacteria</taxon>
        <taxon>Pseudomonadati</taxon>
        <taxon>Bacteroidota</taxon>
        <taxon>Flavobacteriia</taxon>
        <taxon>Flavobacteriales</taxon>
        <taxon>Flavobacteriaceae</taxon>
        <taxon>Maribacter</taxon>
    </lineage>
</organism>
<reference evidence="2" key="2">
    <citation type="submission" date="2018-12" db="EMBL/GenBank/DDBJ databases">
        <title>Maribacter lutimaris sp. nov., isolated from marine sediment.</title>
        <authorList>
            <person name="Kim K.K."/>
        </authorList>
    </citation>
    <scope>NUCLEOTIDE SEQUENCE [LARGE SCALE GENOMIC DNA]</scope>
    <source>
        <strain evidence="2">PoM-212</strain>
    </source>
</reference>
<sequence>MQRIYIILVFIILIACESKEKAPNVQEIVNRSIEVSGGKNYKDSNVDFDFRDIHYTSKSKGSIKVLERIIRNDTAVILDRKGPSGFNRFVNDSLIALADTTANKYANSVNSVHYFAYLPFGLNDSAVQKEFMEIVDIKDKTYYKVKVTFREEGGGDDFDDVYVYWFNTETFKPDYLAYEFHVNGGGQRFREAYNERYVGDIRFVDYKNYKPKIENSSIYKIDSLYVNDGLELLSNIELKNVQVNRDNYN</sequence>
<dbReference type="Proteomes" id="UP000286990">
    <property type="component" value="Unassembled WGS sequence"/>
</dbReference>
<dbReference type="OrthoDB" id="982433at2"/>
<dbReference type="Pfam" id="PF20113">
    <property type="entry name" value="DUF6503"/>
    <property type="match status" value="1"/>
</dbReference>
<dbReference type="InterPro" id="IPR045444">
    <property type="entry name" value="DUF6503"/>
</dbReference>
<reference evidence="2" key="1">
    <citation type="submission" date="2018-08" db="EMBL/GenBank/DDBJ databases">
        <authorList>
            <person name="Khan S.A."/>
            <person name="J S.E."/>
        </authorList>
    </citation>
    <scope>NUCLEOTIDE SEQUENCE [LARGE SCALE GENOMIC DNA]</scope>
    <source>
        <strain evidence="2">PoM-212</strain>
    </source>
</reference>
<evidence type="ECO:0000313" key="2">
    <source>
        <dbReference type="Proteomes" id="UP000286990"/>
    </source>
</evidence>
<protein>
    <submittedName>
        <fullName evidence="1">Deoxyribose-phosphate aldolase</fullName>
    </submittedName>
</protein>
<dbReference type="EMBL" id="QUSX01000002">
    <property type="protein sequence ID" value="RRQ49018.1"/>
    <property type="molecule type" value="Genomic_DNA"/>
</dbReference>
<accession>A0A3R8RN03</accession>
<gene>
    <name evidence="1" type="ORF">DZC72_12300</name>
</gene>